<protein>
    <submittedName>
        <fullName evidence="2">Uncharacterized protein</fullName>
    </submittedName>
</protein>
<reference evidence="3" key="1">
    <citation type="submission" date="2024-06" db="EMBL/GenBank/DDBJ databases">
        <title>Draft Genome Sequences of Epichloe bromicola Strains Isolated from Elymus ciliaris.</title>
        <authorList>
            <consortium name="Epichloe bromicola genome sequencing consortium"/>
            <person name="Miura A."/>
            <person name="Imano S."/>
            <person name="Ashida A."/>
            <person name="Sato I."/>
            <person name="Chiba S."/>
            <person name="Tanaka A."/>
            <person name="Camagna M."/>
            <person name="Takemoto D."/>
        </authorList>
    </citation>
    <scope>NUCLEOTIDE SEQUENCE [LARGE SCALE GENOMIC DNA]</scope>
    <source>
        <strain evidence="3">DP</strain>
    </source>
</reference>
<evidence type="ECO:0000313" key="2">
    <source>
        <dbReference type="EMBL" id="GAB0139142.1"/>
    </source>
</evidence>
<keyword evidence="3" id="KW-1185">Reference proteome</keyword>
<comment type="caution">
    <text evidence="2">The sequence shown here is derived from an EMBL/GenBank/DDBJ whole genome shotgun (WGS) entry which is preliminary data.</text>
</comment>
<gene>
    <name evidence="2" type="primary">g7355</name>
    <name evidence="2" type="ORF">EsDP_00007355</name>
</gene>
<sequence>MEPMQVAVVGPYHLDAVGKSSFGTSDQPVRRLSYRLCKSSCEPGEFAIATDGFGRRSGTYSCYCCADPNHQAPPKMDFKLCPGPAKLPGQSGEKDPKATSSMESSTTWLGLEEKRDIEARGSLDSSMPLCGPAGQGKMARIYNQNYPGAPSILRLTGPVLTVSQQGVCAVSGIAPLKALNSLYRWVAEHVFEKQELRDAVQSMVYGVTLAGNALRAALSTNSAPGFTHPASRKELGRQHQRCLHRVLGRTSDAGANNAFAVNLQVCDADFNLYKGHNVAGVNLVSDTMWKSCTDLEQVGVLTDIADTLKFRGETTVVGSYRAAYDGIVTLWGDFAQVTAAADYRYDWVDAFKQTAGG</sequence>
<dbReference type="EMBL" id="BAAFGZ010000655">
    <property type="protein sequence ID" value="GAB0139142.1"/>
    <property type="molecule type" value="Genomic_DNA"/>
</dbReference>
<organism evidence="2 3">
    <name type="scientific">Epichloe bromicola</name>
    <dbReference type="NCBI Taxonomy" id="79588"/>
    <lineage>
        <taxon>Eukaryota</taxon>
        <taxon>Fungi</taxon>
        <taxon>Dikarya</taxon>
        <taxon>Ascomycota</taxon>
        <taxon>Pezizomycotina</taxon>
        <taxon>Sordariomycetes</taxon>
        <taxon>Hypocreomycetidae</taxon>
        <taxon>Hypocreales</taxon>
        <taxon>Clavicipitaceae</taxon>
        <taxon>Epichloe</taxon>
    </lineage>
</organism>
<evidence type="ECO:0000256" key="1">
    <source>
        <dbReference type="SAM" id="MobiDB-lite"/>
    </source>
</evidence>
<feature type="compositionally biased region" description="Polar residues" evidence="1">
    <location>
        <begin position="98"/>
        <end position="107"/>
    </location>
</feature>
<dbReference type="Proteomes" id="UP001562357">
    <property type="component" value="Unassembled WGS sequence"/>
</dbReference>
<name>A0ABQ0D0A8_9HYPO</name>
<accession>A0ABQ0D0A8</accession>
<evidence type="ECO:0000313" key="3">
    <source>
        <dbReference type="Proteomes" id="UP001562357"/>
    </source>
</evidence>
<feature type="region of interest" description="Disordered" evidence="1">
    <location>
        <begin position="83"/>
        <end position="107"/>
    </location>
</feature>
<proteinExistence type="predicted"/>